<keyword evidence="8" id="KW-1185">Reference proteome</keyword>
<dbReference type="RefSeq" id="WP_122917592.1">
    <property type="nucleotide sequence ID" value="NZ_RHHQ01000007.1"/>
</dbReference>
<protein>
    <submittedName>
        <fullName evidence="7">ABC transporter permease</fullName>
    </submittedName>
</protein>
<keyword evidence="3 6" id="KW-0812">Transmembrane</keyword>
<evidence type="ECO:0000256" key="1">
    <source>
        <dbReference type="ARBA" id="ARBA00004651"/>
    </source>
</evidence>
<evidence type="ECO:0000313" key="7">
    <source>
        <dbReference type="EMBL" id="RNB90665.1"/>
    </source>
</evidence>
<keyword evidence="5 6" id="KW-0472">Membrane</keyword>
<evidence type="ECO:0000256" key="2">
    <source>
        <dbReference type="ARBA" id="ARBA00022475"/>
    </source>
</evidence>
<feature type="transmembrane region" description="Helical" evidence="6">
    <location>
        <begin position="239"/>
        <end position="263"/>
    </location>
</feature>
<keyword evidence="2" id="KW-1003">Cell membrane</keyword>
<comment type="caution">
    <text evidence="7">The sequence shown here is derived from an EMBL/GenBank/DDBJ whole genome shotgun (WGS) entry which is preliminary data.</text>
</comment>
<evidence type="ECO:0000256" key="5">
    <source>
        <dbReference type="ARBA" id="ARBA00023136"/>
    </source>
</evidence>
<reference evidence="7 8" key="1">
    <citation type="submission" date="2018-10" db="EMBL/GenBank/DDBJ databases">
        <title>Phylogenomics of Brevibacillus.</title>
        <authorList>
            <person name="Dunlap C."/>
        </authorList>
    </citation>
    <scope>NUCLEOTIDE SEQUENCE [LARGE SCALE GENOMIC DNA]</scope>
    <source>
        <strain evidence="7 8">JCM 15716</strain>
    </source>
</reference>
<feature type="transmembrane region" description="Helical" evidence="6">
    <location>
        <begin position="64"/>
        <end position="81"/>
    </location>
</feature>
<feature type="transmembrane region" description="Helical" evidence="6">
    <location>
        <begin position="141"/>
        <end position="159"/>
    </location>
</feature>
<feature type="transmembrane region" description="Helical" evidence="6">
    <location>
        <begin position="321"/>
        <end position="340"/>
    </location>
</feature>
<proteinExistence type="predicted"/>
<keyword evidence="4 6" id="KW-1133">Transmembrane helix</keyword>
<evidence type="ECO:0000256" key="4">
    <source>
        <dbReference type="ARBA" id="ARBA00022989"/>
    </source>
</evidence>
<comment type="subcellular location">
    <subcellularLocation>
        <location evidence="1">Cell membrane</location>
        <topology evidence="1">Multi-pass membrane protein</topology>
    </subcellularLocation>
</comment>
<dbReference type="PANTHER" id="PTHR47089:SF1">
    <property type="entry name" value="GUANOSINE ABC TRANSPORTER PERMEASE PROTEIN NUPP"/>
    <property type="match status" value="1"/>
</dbReference>
<dbReference type="AlphaFoldDB" id="A0A3M8DT73"/>
<dbReference type="GO" id="GO:0022857">
    <property type="term" value="F:transmembrane transporter activity"/>
    <property type="evidence" value="ECO:0007669"/>
    <property type="project" value="InterPro"/>
</dbReference>
<gene>
    <name evidence="7" type="ORF">EDM56_09235</name>
</gene>
<dbReference type="PANTHER" id="PTHR47089">
    <property type="entry name" value="ABC TRANSPORTER, PERMEASE PROTEIN"/>
    <property type="match status" value="1"/>
</dbReference>
<evidence type="ECO:0000256" key="6">
    <source>
        <dbReference type="SAM" id="Phobius"/>
    </source>
</evidence>
<feature type="transmembrane region" description="Helical" evidence="6">
    <location>
        <begin position="111"/>
        <end position="132"/>
    </location>
</feature>
<organism evidence="7 8">
    <name type="scientific">Brevibacillus fluminis</name>
    <dbReference type="NCBI Taxonomy" id="511487"/>
    <lineage>
        <taxon>Bacteria</taxon>
        <taxon>Bacillati</taxon>
        <taxon>Bacillota</taxon>
        <taxon>Bacilli</taxon>
        <taxon>Bacillales</taxon>
        <taxon>Paenibacillaceae</taxon>
        <taxon>Brevibacillus</taxon>
    </lineage>
</organism>
<dbReference type="OrthoDB" id="45037at2"/>
<feature type="transmembrane region" description="Helical" evidence="6">
    <location>
        <begin position="12"/>
        <end position="44"/>
    </location>
</feature>
<evidence type="ECO:0000256" key="3">
    <source>
        <dbReference type="ARBA" id="ARBA00022692"/>
    </source>
</evidence>
<evidence type="ECO:0000313" key="8">
    <source>
        <dbReference type="Proteomes" id="UP000271031"/>
    </source>
</evidence>
<feature type="transmembrane region" description="Helical" evidence="6">
    <location>
        <begin position="88"/>
        <end position="105"/>
    </location>
</feature>
<dbReference type="Proteomes" id="UP000271031">
    <property type="component" value="Unassembled WGS sequence"/>
</dbReference>
<dbReference type="GO" id="GO:0005886">
    <property type="term" value="C:plasma membrane"/>
    <property type="evidence" value="ECO:0007669"/>
    <property type="project" value="UniProtKB-SubCell"/>
</dbReference>
<dbReference type="CDD" id="cd06580">
    <property type="entry name" value="TM_PBP1_transp_TpRbsC_like"/>
    <property type="match status" value="1"/>
</dbReference>
<name>A0A3M8DT73_9BACL</name>
<dbReference type="Pfam" id="PF02653">
    <property type="entry name" value="BPD_transp_2"/>
    <property type="match status" value="1"/>
</dbReference>
<sequence length="356" mass="38018">MKNRSELTLELTGIVGAAIAAVAIGFLVILCISTEPLTAIQSFLFDPFANPFNFGTVLNKMTPLLFTGLALAVVFQAGVFSMGAEGQLYVGAFTGSLVAVYVHGLSAWVHIPLILLCAVLGGALYGLIPGVLKAYFRADEIVSTLMLNFIATLGVSYFLNNVFKDPTSGGYARMNFIDKESLLGKFIDGFPAHSGLFIALGTVAIVYLLLYKTRWGYEIRLVGKNALFAEYGGIRIKRVVVLSVVLSGALAGLGGIVEVLGIHGTLKDNFSVGLGFDGIIIALLARNHPLGVVVASFFYAYLQVGGQLMQANTDVPRELAIIIQVLLVLFVSAQAVFAYLRQRKTVRVTGGVDVAQ</sequence>
<accession>A0A3M8DT73</accession>
<feature type="transmembrane region" description="Helical" evidence="6">
    <location>
        <begin position="190"/>
        <end position="210"/>
    </location>
</feature>
<dbReference type="InterPro" id="IPR001851">
    <property type="entry name" value="ABC_transp_permease"/>
</dbReference>
<dbReference type="EMBL" id="RHHQ01000007">
    <property type="protein sequence ID" value="RNB90665.1"/>
    <property type="molecule type" value="Genomic_DNA"/>
</dbReference>